<keyword evidence="2" id="KW-0472">Membrane</keyword>
<feature type="region of interest" description="Disordered" evidence="1">
    <location>
        <begin position="178"/>
        <end position="197"/>
    </location>
</feature>
<feature type="region of interest" description="Disordered" evidence="1">
    <location>
        <begin position="38"/>
        <end position="57"/>
    </location>
</feature>
<keyword evidence="2" id="KW-1133">Transmembrane helix</keyword>
<proteinExistence type="predicted"/>
<evidence type="ECO:0000313" key="4">
    <source>
        <dbReference type="EMBL" id="NZA02025.1"/>
    </source>
</evidence>
<gene>
    <name evidence="4" type="ORF">H0I39_10180</name>
</gene>
<keyword evidence="5" id="KW-1185">Reference proteome</keyword>
<feature type="compositionally biased region" description="Basic residues" evidence="1">
    <location>
        <begin position="240"/>
        <end position="257"/>
    </location>
</feature>
<dbReference type="NCBIfam" id="TIGR04174">
    <property type="entry name" value="IPTL_CTERM"/>
    <property type="match status" value="1"/>
</dbReference>
<dbReference type="AlphaFoldDB" id="A0A853ISQ8"/>
<feature type="compositionally biased region" description="Gly residues" evidence="1">
    <location>
        <begin position="296"/>
        <end position="305"/>
    </location>
</feature>
<dbReference type="EMBL" id="JACCKX010000001">
    <property type="protein sequence ID" value="NZA02025.1"/>
    <property type="molecule type" value="Genomic_DNA"/>
</dbReference>
<feature type="compositionally biased region" description="Basic residues" evidence="1">
    <location>
        <begin position="410"/>
        <end position="431"/>
    </location>
</feature>
<evidence type="ECO:0000256" key="1">
    <source>
        <dbReference type="SAM" id="MobiDB-lite"/>
    </source>
</evidence>
<protein>
    <submittedName>
        <fullName evidence="4">IPTL-CTERM sorting domain-containing protein</fullName>
    </submittedName>
</protein>
<organism evidence="4 5">
    <name type="scientific">Ottowia beijingensis</name>
    <dbReference type="NCBI Taxonomy" id="1207057"/>
    <lineage>
        <taxon>Bacteria</taxon>
        <taxon>Pseudomonadati</taxon>
        <taxon>Pseudomonadota</taxon>
        <taxon>Betaproteobacteria</taxon>
        <taxon>Burkholderiales</taxon>
        <taxon>Comamonadaceae</taxon>
        <taxon>Ottowia</taxon>
    </lineage>
</organism>
<dbReference type="NCBIfam" id="TIGR01451">
    <property type="entry name" value="B_ant_repeat"/>
    <property type="match status" value="1"/>
</dbReference>
<accession>A0A853ISQ8</accession>
<dbReference type="Pfam" id="PF18203">
    <property type="entry name" value="IPTL-CTERM"/>
    <property type="match status" value="1"/>
</dbReference>
<comment type="caution">
    <text evidence="4">The sequence shown here is derived from an EMBL/GenBank/DDBJ whole genome shotgun (WGS) entry which is preliminary data.</text>
</comment>
<keyword evidence="2" id="KW-0812">Transmembrane</keyword>
<feature type="domain" description="IPTL-CTERM protein sorting" evidence="3">
    <location>
        <begin position="532"/>
        <end position="559"/>
    </location>
</feature>
<dbReference type="InterPro" id="IPR026442">
    <property type="entry name" value="IPTL_CTERM"/>
</dbReference>
<name>A0A853ISQ8_9BURK</name>
<evidence type="ECO:0000259" key="3">
    <source>
        <dbReference type="Pfam" id="PF18203"/>
    </source>
</evidence>
<sequence>MPPGASCTVQFTVRVAYASAAAVPTTAQSNTALASSASSANAGHSWPGGLPAPPANLLAQDASTDAAALPASPNSDAPAPTPVTLAAIGPITFEKTITSGANPLPGGTVAYGITVRNGGAAPVLYPAGSLSDTLPAGTSYVDGDFVCTGGQCLNAAPFAVPAGDSVTLALRVAVDAGVAPERSSQTPSPRPRATAVRRRRRVLGAHHGEGTAGGHGRGDVGPAQRGQPRQHRERRDPVRRGRRHGAGAHLQRHRAGQRWRGDSGHGGRLYAHAAGGRAGGGQQHHLPHQLHRAGRGGRYGHGAHGGHSDRHHRCQQRQQPGQQQRHRRGVDHRRGGRHGSQPARRRHGRDPRRVRQRPGARGQRLRLGRRQHLRQPGARPDGPGHVRCARQRQLHRGLPGVRPGAQPGRVRYRRAHGERRHRTPGPRRQRGPGRERPDHPQCAGQRSRPGAGGPGSILLANPPAGATLTPDGQQMTVPGQGVWTVNGDEVVFSPAPGFGGVPTPVGYSFANAAGDRSNVATITLTAPVGAVTAVPTLSHWALMALAAMLGALGLRQRRRGAR</sequence>
<feature type="region of interest" description="Disordered" evidence="1">
    <location>
        <begin position="204"/>
        <end position="466"/>
    </location>
</feature>
<evidence type="ECO:0000256" key="2">
    <source>
        <dbReference type="SAM" id="Phobius"/>
    </source>
</evidence>
<feature type="compositionally biased region" description="Basic residues" evidence="1">
    <location>
        <begin position="285"/>
        <end position="295"/>
    </location>
</feature>
<reference evidence="4 5" key="1">
    <citation type="submission" date="2020-07" db="EMBL/GenBank/DDBJ databases">
        <authorList>
            <person name="Maaloum M."/>
        </authorList>
    </citation>
    <scope>NUCLEOTIDE SEQUENCE [LARGE SCALE GENOMIC DNA]</scope>
    <source>
        <strain evidence="4 5">GCS-AN-3</strain>
    </source>
</reference>
<dbReference type="InterPro" id="IPR047589">
    <property type="entry name" value="DUF11_rpt"/>
</dbReference>
<feature type="transmembrane region" description="Helical" evidence="2">
    <location>
        <begin position="537"/>
        <end position="554"/>
    </location>
</feature>
<feature type="compositionally biased region" description="Basic residues" evidence="1">
    <location>
        <begin position="324"/>
        <end position="373"/>
    </location>
</feature>
<dbReference type="Proteomes" id="UP000589716">
    <property type="component" value="Unassembled WGS sequence"/>
</dbReference>
<evidence type="ECO:0000313" key="5">
    <source>
        <dbReference type="Proteomes" id="UP000589716"/>
    </source>
</evidence>